<reference evidence="3" key="2">
    <citation type="submission" date="2023-06" db="EMBL/GenBank/DDBJ databases">
        <authorList>
            <person name="Swenson N.G."/>
            <person name="Wegrzyn J.L."/>
            <person name="Mcevoy S.L."/>
        </authorList>
    </citation>
    <scope>NUCLEOTIDE SEQUENCE</scope>
    <source>
        <strain evidence="3">NS2018</strain>
        <tissue evidence="3">Leaf</tissue>
    </source>
</reference>
<dbReference type="AlphaFoldDB" id="A0AA39SS66"/>
<keyword evidence="2" id="KW-0472">Membrane</keyword>
<gene>
    <name evidence="3" type="ORF">LWI29_012152</name>
</gene>
<feature type="compositionally biased region" description="Low complexity" evidence="1">
    <location>
        <begin position="31"/>
        <end position="44"/>
    </location>
</feature>
<feature type="region of interest" description="Disordered" evidence="1">
    <location>
        <begin position="149"/>
        <end position="168"/>
    </location>
</feature>
<keyword evidence="2" id="KW-0812">Transmembrane</keyword>
<keyword evidence="4" id="KW-1185">Reference proteome</keyword>
<feature type="transmembrane region" description="Helical" evidence="2">
    <location>
        <begin position="119"/>
        <end position="142"/>
    </location>
</feature>
<dbReference type="EMBL" id="JAUESC010000004">
    <property type="protein sequence ID" value="KAK0596033.1"/>
    <property type="molecule type" value="Genomic_DNA"/>
</dbReference>
<feature type="region of interest" description="Disordered" evidence="1">
    <location>
        <begin position="31"/>
        <end position="50"/>
    </location>
</feature>
<evidence type="ECO:0000256" key="2">
    <source>
        <dbReference type="SAM" id="Phobius"/>
    </source>
</evidence>
<evidence type="ECO:0000313" key="3">
    <source>
        <dbReference type="EMBL" id="KAK0596033.1"/>
    </source>
</evidence>
<keyword evidence="2" id="KW-1133">Transmembrane helix</keyword>
<dbReference type="PANTHER" id="PTHR33782:SF27">
    <property type="entry name" value="PROTEIN, PUTATIVE-RELATED"/>
    <property type="match status" value="1"/>
</dbReference>
<accession>A0AA39SS66</accession>
<dbReference type="PANTHER" id="PTHR33782">
    <property type="entry name" value="OS01G0121600 PROTEIN"/>
    <property type="match status" value="1"/>
</dbReference>
<reference evidence="3" key="1">
    <citation type="journal article" date="2022" name="Plant J.">
        <title>Strategies of tolerance reflected in two North American maple genomes.</title>
        <authorList>
            <person name="McEvoy S.L."/>
            <person name="Sezen U.U."/>
            <person name="Trouern-Trend A."/>
            <person name="McMahon S.M."/>
            <person name="Schaberg P.G."/>
            <person name="Yang J."/>
            <person name="Wegrzyn J.L."/>
            <person name="Swenson N.G."/>
        </authorList>
    </citation>
    <scope>NUCLEOTIDE SEQUENCE</scope>
    <source>
        <strain evidence="3">NS2018</strain>
    </source>
</reference>
<organism evidence="3 4">
    <name type="scientific">Acer saccharum</name>
    <name type="common">Sugar maple</name>
    <dbReference type="NCBI Taxonomy" id="4024"/>
    <lineage>
        <taxon>Eukaryota</taxon>
        <taxon>Viridiplantae</taxon>
        <taxon>Streptophyta</taxon>
        <taxon>Embryophyta</taxon>
        <taxon>Tracheophyta</taxon>
        <taxon>Spermatophyta</taxon>
        <taxon>Magnoliopsida</taxon>
        <taxon>eudicotyledons</taxon>
        <taxon>Gunneridae</taxon>
        <taxon>Pentapetalae</taxon>
        <taxon>rosids</taxon>
        <taxon>malvids</taxon>
        <taxon>Sapindales</taxon>
        <taxon>Sapindaceae</taxon>
        <taxon>Hippocastanoideae</taxon>
        <taxon>Acereae</taxon>
        <taxon>Acer</taxon>
    </lineage>
</organism>
<name>A0AA39SS66_ACESA</name>
<evidence type="ECO:0000313" key="4">
    <source>
        <dbReference type="Proteomes" id="UP001168877"/>
    </source>
</evidence>
<sequence length="228" mass="25349">MEATKFFSFNHYLLHHPSLLTRPIKARKPLNVSAVSSSSSGSNSKENGGEYAGRLVDENMIVLRMRIRENKMLETRNEPPSNWMEWEKRYYAHNGYNEDVFEALGFVQNCLMNNRPAMALGLIALLTLSLVMSTGVVLFHAIEAQKQTAPPPLPLTGSTQHQPRVDREKDASIVAIPSAPSSSQSRDKNLEEVVAKFLKVCPSGSMQAESFMPWDIMASKGVSLLAEV</sequence>
<evidence type="ECO:0000256" key="1">
    <source>
        <dbReference type="SAM" id="MobiDB-lite"/>
    </source>
</evidence>
<dbReference type="Proteomes" id="UP001168877">
    <property type="component" value="Unassembled WGS sequence"/>
</dbReference>
<protein>
    <submittedName>
        <fullName evidence="3">Uncharacterized protein</fullName>
    </submittedName>
</protein>
<comment type="caution">
    <text evidence="3">The sequence shown here is derived from an EMBL/GenBank/DDBJ whole genome shotgun (WGS) entry which is preliminary data.</text>
</comment>
<proteinExistence type="predicted"/>